<accession>A0A1W1ELC8</accession>
<sequence>MLFFTILLSLKYYQSTPLEPLFGKLHFLIYGFTVVFLFLYLINRMHYVMKIDGIILYYSLLCFIIPIYSGLVAYVTFGQPMMFGVASQRLWFSMGSAIYIYYLLSSNKLSLEKLEKMFVFITWLSIGVFFYFIFFVNPYKYITGSGPNFVTFEEGRGLRYKFNSYFISFGVIYYYIKATLEKKKKYTMAFLVFLYYIVAIIQGRTFMILTLATLGIFSFFELRITLFVKKVLVSIVALIMLLTLLGIVKPELLASMAFMFGQLFTVLSGGESDDASANARIHETHKVMERFSEDPMSVIHGVGYLSAKWQDGFFTYFGYFFPPDIGLLGATFVYGTFGMLLLFIIPAIITYLSARKIKNSNNAFILTMKYMLFYIFVSSLAKGTVVFTPFLYLMPLMIMYYFTKVQKMNFKNSR</sequence>
<gene>
    <name evidence="2" type="ORF">MNB_SV-15-1193</name>
</gene>
<keyword evidence="1" id="KW-0472">Membrane</keyword>
<reference evidence="2" key="1">
    <citation type="submission" date="2016-10" db="EMBL/GenBank/DDBJ databases">
        <authorList>
            <person name="de Groot N.N."/>
        </authorList>
    </citation>
    <scope>NUCLEOTIDE SEQUENCE</scope>
</reference>
<keyword evidence="1" id="KW-1133">Transmembrane helix</keyword>
<evidence type="ECO:0000313" key="2">
    <source>
        <dbReference type="EMBL" id="SHO81647.1"/>
    </source>
</evidence>
<dbReference type="AlphaFoldDB" id="A0A1W1ELC8"/>
<evidence type="ECO:0000256" key="1">
    <source>
        <dbReference type="SAM" id="Phobius"/>
    </source>
</evidence>
<feature type="transmembrane region" description="Helical" evidence="1">
    <location>
        <begin position="117"/>
        <end position="137"/>
    </location>
</feature>
<name>A0A1W1ELC8_9ZZZZ</name>
<feature type="transmembrane region" description="Helical" evidence="1">
    <location>
        <begin position="157"/>
        <end position="176"/>
    </location>
</feature>
<proteinExistence type="predicted"/>
<feature type="transmembrane region" description="Helical" evidence="1">
    <location>
        <begin position="226"/>
        <end position="245"/>
    </location>
</feature>
<keyword evidence="1" id="KW-0812">Transmembrane</keyword>
<feature type="transmembrane region" description="Helical" evidence="1">
    <location>
        <begin position="20"/>
        <end position="42"/>
    </location>
</feature>
<feature type="transmembrane region" description="Helical" evidence="1">
    <location>
        <begin position="188"/>
        <end position="220"/>
    </location>
</feature>
<feature type="transmembrane region" description="Helical" evidence="1">
    <location>
        <begin position="54"/>
        <end position="77"/>
    </location>
</feature>
<dbReference type="EMBL" id="FRYL01000045">
    <property type="protein sequence ID" value="SHO81647.1"/>
    <property type="molecule type" value="Genomic_DNA"/>
</dbReference>
<protein>
    <submittedName>
        <fullName evidence="2">Uncharacterized protein</fullName>
    </submittedName>
</protein>
<organism evidence="2">
    <name type="scientific">hydrothermal vent metagenome</name>
    <dbReference type="NCBI Taxonomy" id="652676"/>
    <lineage>
        <taxon>unclassified sequences</taxon>
        <taxon>metagenomes</taxon>
        <taxon>ecological metagenomes</taxon>
    </lineage>
</organism>
<feature type="transmembrane region" description="Helical" evidence="1">
    <location>
        <begin position="325"/>
        <end position="351"/>
    </location>
</feature>
<feature type="transmembrane region" description="Helical" evidence="1">
    <location>
        <begin position="89"/>
        <end position="105"/>
    </location>
</feature>